<dbReference type="GO" id="GO:0016020">
    <property type="term" value="C:membrane"/>
    <property type="evidence" value="ECO:0007669"/>
    <property type="project" value="UniProtKB-SubCell"/>
</dbReference>
<evidence type="ECO:0000313" key="6">
    <source>
        <dbReference type="EMBL" id="PYF06052.1"/>
    </source>
</evidence>
<evidence type="ECO:0000256" key="3">
    <source>
        <dbReference type="ARBA" id="ARBA00022989"/>
    </source>
</evidence>
<evidence type="ECO:0000313" key="7">
    <source>
        <dbReference type="Proteomes" id="UP000247416"/>
    </source>
</evidence>
<keyword evidence="3 5" id="KW-1133">Transmembrane helix</keyword>
<keyword evidence="2 5" id="KW-0812">Transmembrane</keyword>
<feature type="transmembrane region" description="Helical" evidence="5">
    <location>
        <begin position="176"/>
        <end position="197"/>
    </location>
</feature>
<name>A0A318TMH2_9BACL</name>
<dbReference type="CDD" id="cd13128">
    <property type="entry name" value="MATE_Wzx_like"/>
    <property type="match status" value="1"/>
</dbReference>
<feature type="transmembrane region" description="Helical" evidence="5">
    <location>
        <begin position="328"/>
        <end position="351"/>
    </location>
</feature>
<feature type="transmembrane region" description="Helical" evidence="5">
    <location>
        <begin position="363"/>
        <end position="380"/>
    </location>
</feature>
<dbReference type="EMBL" id="QJTJ01000012">
    <property type="protein sequence ID" value="PYF06052.1"/>
    <property type="molecule type" value="Genomic_DNA"/>
</dbReference>
<feature type="transmembrane region" description="Helical" evidence="5">
    <location>
        <begin position="23"/>
        <end position="40"/>
    </location>
</feature>
<evidence type="ECO:0000256" key="2">
    <source>
        <dbReference type="ARBA" id="ARBA00022692"/>
    </source>
</evidence>
<feature type="transmembrane region" description="Helical" evidence="5">
    <location>
        <begin position="218"/>
        <end position="234"/>
    </location>
</feature>
<accession>A0A318TMH2</accession>
<organism evidence="6 7">
    <name type="scientific">Ureibacillus chungkukjangi</name>
    <dbReference type="NCBI Taxonomy" id="1202712"/>
    <lineage>
        <taxon>Bacteria</taxon>
        <taxon>Bacillati</taxon>
        <taxon>Bacillota</taxon>
        <taxon>Bacilli</taxon>
        <taxon>Bacillales</taxon>
        <taxon>Caryophanaceae</taxon>
        <taxon>Ureibacillus</taxon>
    </lineage>
</organism>
<keyword evidence="7" id="KW-1185">Reference proteome</keyword>
<feature type="transmembrane region" description="Helical" evidence="5">
    <location>
        <begin position="52"/>
        <end position="72"/>
    </location>
</feature>
<dbReference type="InterPro" id="IPR052556">
    <property type="entry name" value="PolySynth_Transporter"/>
</dbReference>
<dbReference type="Proteomes" id="UP000247416">
    <property type="component" value="Unassembled WGS sequence"/>
</dbReference>
<dbReference type="PANTHER" id="PTHR43424:SF1">
    <property type="entry name" value="LOCUS PUTATIVE PROTEIN 1-RELATED"/>
    <property type="match status" value="1"/>
</dbReference>
<dbReference type="Pfam" id="PF01943">
    <property type="entry name" value="Polysacc_synt"/>
    <property type="match status" value="1"/>
</dbReference>
<comment type="subcellular location">
    <subcellularLocation>
        <location evidence="1">Membrane</location>
        <topology evidence="1">Multi-pass membrane protein</topology>
    </subcellularLocation>
</comment>
<protein>
    <submittedName>
        <fullName evidence="6">O-antigen/teichoic acid export membrane protein</fullName>
    </submittedName>
</protein>
<feature type="transmembrane region" description="Helical" evidence="5">
    <location>
        <begin position="148"/>
        <end position="170"/>
    </location>
</feature>
<dbReference type="AlphaFoldDB" id="A0A318TMH2"/>
<keyword evidence="4 5" id="KW-0472">Membrane</keyword>
<dbReference type="OrthoDB" id="5240734at2"/>
<feature type="transmembrane region" description="Helical" evidence="5">
    <location>
        <begin position="294"/>
        <end position="322"/>
    </location>
</feature>
<dbReference type="InterPro" id="IPR002797">
    <property type="entry name" value="Polysacc_synth"/>
</dbReference>
<reference evidence="6 7" key="1">
    <citation type="submission" date="2018-06" db="EMBL/GenBank/DDBJ databases">
        <title>Genomic Encyclopedia of Archaeal and Bacterial Type Strains, Phase II (KMG-II): from individual species to whole genera.</title>
        <authorList>
            <person name="Goeker M."/>
        </authorList>
    </citation>
    <scope>NUCLEOTIDE SEQUENCE [LARGE SCALE GENOMIC DNA]</scope>
    <source>
        <strain evidence="6 7">KACC 16626</strain>
    </source>
</reference>
<feature type="transmembrane region" description="Helical" evidence="5">
    <location>
        <begin position="84"/>
        <end position="109"/>
    </location>
</feature>
<feature type="transmembrane region" description="Helical" evidence="5">
    <location>
        <begin position="115"/>
        <end position="136"/>
    </location>
</feature>
<evidence type="ECO:0000256" key="1">
    <source>
        <dbReference type="ARBA" id="ARBA00004141"/>
    </source>
</evidence>
<feature type="transmembrane region" description="Helical" evidence="5">
    <location>
        <begin position="249"/>
        <end position="269"/>
    </location>
</feature>
<dbReference type="RefSeq" id="WP_107932918.1">
    <property type="nucleotide sequence ID" value="NZ_JAMAWO010000001.1"/>
</dbReference>
<feature type="transmembrane region" description="Helical" evidence="5">
    <location>
        <begin position="386"/>
        <end position="407"/>
    </location>
</feature>
<sequence length="428" mass="48661">MNLISVIRSKFLKNTSWLLFEQIFRMLLGLVVTSLVARYLGTYNYGQINYGLAYIAIFTILSKLGLDSIIVHEIIKNRNHTGKIIGTTILLRLASAFISIIIICILLLFLEPDNLTIQILTFIQSISLIFIAFDTVSYWFQSNLQSKYAVISKSIAFFIISIFRLLLIYFNVSVVYFAFATILEAFVIGIFLLWFYYKHKGDRLAFSFQISKDLLKKSYHFLIAGLLVTVYTQMDKIMLGKMASASSVGIYAAGMTIATMWVFIPMALIDSARPIVMGAKESNQELYIRRYKQLYCAVIWIGIMASLFITIFSKPIILLIFGEEYLESISILLILVWSRIFSLIGVTRSIWLLTEDHISYQKYFLGIGAVINFSLNLYLIPKYGAIGAAIATLLAEVISSTIALVFFKKTRPLFKLIVEAVLFKRLKA</sequence>
<proteinExistence type="predicted"/>
<dbReference type="PANTHER" id="PTHR43424">
    <property type="entry name" value="LOCUS PUTATIVE PROTEIN 1-RELATED"/>
    <property type="match status" value="1"/>
</dbReference>
<comment type="caution">
    <text evidence="6">The sequence shown here is derived from an EMBL/GenBank/DDBJ whole genome shotgun (WGS) entry which is preliminary data.</text>
</comment>
<gene>
    <name evidence="6" type="ORF">BJ095_11213</name>
</gene>
<evidence type="ECO:0000256" key="5">
    <source>
        <dbReference type="SAM" id="Phobius"/>
    </source>
</evidence>
<evidence type="ECO:0000256" key="4">
    <source>
        <dbReference type="ARBA" id="ARBA00023136"/>
    </source>
</evidence>